<organism evidence="1 2">
    <name type="scientific">Petrachloros mirabilis ULC683</name>
    <dbReference type="NCBI Taxonomy" id="2781853"/>
    <lineage>
        <taxon>Bacteria</taxon>
        <taxon>Bacillati</taxon>
        <taxon>Cyanobacteriota</taxon>
        <taxon>Cyanophyceae</taxon>
        <taxon>Synechococcales</taxon>
        <taxon>Petrachlorosaceae</taxon>
        <taxon>Petrachloros</taxon>
        <taxon>Petrachloros mirabilis</taxon>
    </lineage>
</organism>
<dbReference type="InterPro" id="IPR010865">
    <property type="entry name" value="DUF1499"/>
</dbReference>
<accession>A0A8K2A8I0</accession>
<dbReference type="PANTHER" id="PTHR34801:SF6">
    <property type="entry name" value="SLL1620 PROTEIN"/>
    <property type="match status" value="1"/>
</dbReference>
<dbReference type="EMBL" id="WVIC01000019">
    <property type="protein sequence ID" value="NCJ06980.1"/>
    <property type="molecule type" value="Genomic_DNA"/>
</dbReference>
<dbReference type="Pfam" id="PF07386">
    <property type="entry name" value="DUF1499"/>
    <property type="match status" value="1"/>
</dbReference>
<reference evidence="1" key="1">
    <citation type="submission" date="2019-12" db="EMBL/GenBank/DDBJ databases">
        <title>High-Quality draft genome sequences of three cyanobacteria isolated from the limestone walls of the Old Cathedral of Coimbra.</title>
        <authorList>
            <person name="Tiago I."/>
            <person name="Soares F."/>
            <person name="Portugal A."/>
        </authorList>
    </citation>
    <scope>NUCLEOTIDE SEQUENCE [LARGE SCALE GENOMIC DNA]</scope>
    <source>
        <strain evidence="1">C</strain>
    </source>
</reference>
<proteinExistence type="predicted"/>
<dbReference type="PIRSF" id="PIRSF026426">
    <property type="entry name" value="DUF1499"/>
    <property type="match status" value="1"/>
</dbReference>
<protein>
    <submittedName>
        <fullName evidence="1">DUF1499 domain-containing protein</fullName>
    </submittedName>
</protein>
<name>A0A8K2A8I0_9CYAN</name>
<evidence type="ECO:0000313" key="2">
    <source>
        <dbReference type="Proteomes" id="UP000607397"/>
    </source>
</evidence>
<dbReference type="AlphaFoldDB" id="A0A8K2A8I0"/>
<dbReference type="PANTHER" id="PTHR34801">
    <property type="entry name" value="EXPRESSED PROTEIN"/>
    <property type="match status" value="1"/>
</dbReference>
<sequence length="154" mass="16566">MPAFALVTPMSPAAIPGLQGVFAGTRPDTLGVSAGQLAPCPDTPNCVASQAADPAHAITPLAYGTSRDQARDTLTALIQNQPRTQIIEQTEDYLYAECRSRLLGFVDDVEFYLPPQTPVIEMRSASRLGQSDLGVNRRRLEQIRLAMQELGVGA</sequence>
<evidence type="ECO:0000313" key="1">
    <source>
        <dbReference type="EMBL" id="NCJ06980.1"/>
    </source>
</evidence>
<comment type="caution">
    <text evidence="1">The sequence shown here is derived from an EMBL/GenBank/DDBJ whole genome shotgun (WGS) entry which is preliminary data.</text>
</comment>
<dbReference type="Proteomes" id="UP000607397">
    <property type="component" value="Unassembled WGS sequence"/>
</dbReference>
<keyword evidence="2" id="KW-1185">Reference proteome</keyword>
<gene>
    <name evidence="1" type="ORF">GS597_10760</name>
</gene>